<dbReference type="Proteomes" id="UP000479710">
    <property type="component" value="Unassembled WGS sequence"/>
</dbReference>
<evidence type="ECO:0000313" key="2">
    <source>
        <dbReference type="EMBL" id="KAF0898894.1"/>
    </source>
</evidence>
<evidence type="ECO:0000313" key="3">
    <source>
        <dbReference type="Proteomes" id="UP000479710"/>
    </source>
</evidence>
<accession>A0A6G1CGK3</accession>
<sequence length="72" mass="8199">MADMLPGDEDLLAIWELIQEPNIIQPGMWGNPHMEDDHQDDPDHDDQVDNHHEGGGQNMQEDVPPHQQAQQP</sequence>
<proteinExistence type="predicted"/>
<dbReference type="EMBL" id="SPHZ02000009">
    <property type="protein sequence ID" value="KAF0898894.1"/>
    <property type="molecule type" value="Genomic_DNA"/>
</dbReference>
<reference evidence="2 3" key="1">
    <citation type="submission" date="2019-11" db="EMBL/GenBank/DDBJ databases">
        <title>Whole genome sequence of Oryza granulata.</title>
        <authorList>
            <person name="Li W."/>
        </authorList>
    </citation>
    <scope>NUCLEOTIDE SEQUENCE [LARGE SCALE GENOMIC DNA]</scope>
    <source>
        <strain evidence="3">cv. Menghai</strain>
        <tissue evidence="2">Leaf</tissue>
    </source>
</reference>
<gene>
    <name evidence="2" type="ORF">E2562_012604</name>
</gene>
<evidence type="ECO:0000256" key="1">
    <source>
        <dbReference type="SAM" id="MobiDB-lite"/>
    </source>
</evidence>
<organism evidence="2 3">
    <name type="scientific">Oryza meyeriana var. granulata</name>
    <dbReference type="NCBI Taxonomy" id="110450"/>
    <lineage>
        <taxon>Eukaryota</taxon>
        <taxon>Viridiplantae</taxon>
        <taxon>Streptophyta</taxon>
        <taxon>Embryophyta</taxon>
        <taxon>Tracheophyta</taxon>
        <taxon>Spermatophyta</taxon>
        <taxon>Magnoliopsida</taxon>
        <taxon>Liliopsida</taxon>
        <taxon>Poales</taxon>
        <taxon>Poaceae</taxon>
        <taxon>BOP clade</taxon>
        <taxon>Oryzoideae</taxon>
        <taxon>Oryzeae</taxon>
        <taxon>Oryzinae</taxon>
        <taxon>Oryza</taxon>
        <taxon>Oryza meyeriana</taxon>
    </lineage>
</organism>
<dbReference type="AlphaFoldDB" id="A0A6G1CGK3"/>
<comment type="caution">
    <text evidence="2">The sequence shown here is derived from an EMBL/GenBank/DDBJ whole genome shotgun (WGS) entry which is preliminary data.</text>
</comment>
<protein>
    <submittedName>
        <fullName evidence="2">Uncharacterized protein</fullName>
    </submittedName>
</protein>
<feature type="region of interest" description="Disordered" evidence="1">
    <location>
        <begin position="24"/>
        <end position="72"/>
    </location>
</feature>
<feature type="compositionally biased region" description="Basic and acidic residues" evidence="1">
    <location>
        <begin position="45"/>
        <end position="54"/>
    </location>
</feature>
<name>A0A6G1CGK3_9ORYZ</name>
<keyword evidence="3" id="KW-1185">Reference proteome</keyword>